<protein>
    <recommendedName>
        <fullName evidence="1">SnoaL-like domain-containing protein</fullName>
    </recommendedName>
</protein>
<accession>A0ABR0T1M5</accession>
<proteinExistence type="predicted"/>
<dbReference type="SUPFAM" id="SSF54427">
    <property type="entry name" value="NTF2-like"/>
    <property type="match status" value="1"/>
</dbReference>
<dbReference type="InterPro" id="IPR032710">
    <property type="entry name" value="NTF2-like_dom_sf"/>
</dbReference>
<evidence type="ECO:0000313" key="3">
    <source>
        <dbReference type="Proteomes" id="UP001338125"/>
    </source>
</evidence>
<dbReference type="InterPro" id="IPR037401">
    <property type="entry name" value="SnoaL-like"/>
</dbReference>
<dbReference type="Gene3D" id="3.10.450.50">
    <property type="match status" value="1"/>
</dbReference>
<comment type="caution">
    <text evidence="2">The sequence shown here is derived from an EMBL/GenBank/DDBJ whole genome shotgun (WGS) entry which is preliminary data.</text>
</comment>
<sequence>MASPVKHTPRSVLDAFYQAEREYMEAPPDKRDFSGMAATLSPNIHMEQTSALPYAGTYVGLDGFQDWSRQIADYFNVVDVQNSEIFEREGSDKIVVLSTVHYRVRKTGEDLYFPHSQTFAIDVEKGQIKEIRPFNWDVYRLNKAIGYVPK</sequence>
<dbReference type="Proteomes" id="UP001338125">
    <property type="component" value="Unassembled WGS sequence"/>
</dbReference>
<feature type="domain" description="SnoaL-like" evidence="1">
    <location>
        <begin position="29"/>
        <end position="130"/>
    </location>
</feature>
<keyword evidence="3" id="KW-1185">Reference proteome</keyword>
<evidence type="ECO:0000259" key="1">
    <source>
        <dbReference type="Pfam" id="PF12680"/>
    </source>
</evidence>
<reference evidence="2 3" key="1">
    <citation type="submission" date="2024-01" db="EMBL/GenBank/DDBJ databases">
        <title>Complete genome of Cladobotryum mycophilum ATHUM6906.</title>
        <authorList>
            <person name="Christinaki A.C."/>
            <person name="Myridakis A.I."/>
            <person name="Kouvelis V.N."/>
        </authorList>
    </citation>
    <scope>NUCLEOTIDE SEQUENCE [LARGE SCALE GENOMIC DNA]</scope>
    <source>
        <strain evidence="2 3">ATHUM6906</strain>
    </source>
</reference>
<organism evidence="2 3">
    <name type="scientific">Cladobotryum mycophilum</name>
    <dbReference type="NCBI Taxonomy" id="491253"/>
    <lineage>
        <taxon>Eukaryota</taxon>
        <taxon>Fungi</taxon>
        <taxon>Dikarya</taxon>
        <taxon>Ascomycota</taxon>
        <taxon>Pezizomycotina</taxon>
        <taxon>Sordariomycetes</taxon>
        <taxon>Hypocreomycetidae</taxon>
        <taxon>Hypocreales</taxon>
        <taxon>Hypocreaceae</taxon>
        <taxon>Cladobotryum</taxon>
    </lineage>
</organism>
<dbReference type="EMBL" id="JAVFKD010000001">
    <property type="protein sequence ID" value="KAK5997920.1"/>
    <property type="molecule type" value="Genomic_DNA"/>
</dbReference>
<evidence type="ECO:0000313" key="2">
    <source>
        <dbReference type="EMBL" id="KAK5997920.1"/>
    </source>
</evidence>
<gene>
    <name evidence="2" type="ORF">PT974_00287</name>
</gene>
<name>A0ABR0T1M5_9HYPO</name>
<dbReference type="Pfam" id="PF12680">
    <property type="entry name" value="SnoaL_2"/>
    <property type="match status" value="1"/>
</dbReference>